<reference evidence="9" key="1">
    <citation type="submission" date="2016-02" db="EMBL/GenBank/DDBJ databases">
        <title>Draft genome sequence of Microdochium bolleyi, a fungal endophyte of beachgrass.</title>
        <authorList>
            <consortium name="DOE Joint Genome Institute"/>
            <person name="David A.S."/>
            <person name="May G."/>
            <person name="Haridas S."/>
            <person name="Lim J."/>
            <person name="Wang M."/>
            <person name="Labutti K."/>
            <person name="Lipzen A."/>
            <person name="Barry K."/>
            <person name="Grigoriev I.V."/>
        </authorList>
    </citation>
    <scope>NUCLEOTIDE SEQUENCE [LARGE SCALE GENOMIC DNA]</scope>
    <source>
        <strain evidence="9">J235TASD1</strain>
    </source>
</reference>
<dbReference type="PANTHER" id="PTHR13278:SF0">
    <property type="entry name" value="ZINC FINGER PROTEIN 830"/>
    <property type="match status" value="1"/>
</dbReference>
<dbReference type="InterPro" id="IPR040050">
    <property type="entry name" value="ZNF830-like"/>
</dbReference>
<sequence length="175" mass="19125">MADARALLRAHRSENRIQHPQAAYSDAGKLLCKLCHEHIRSESLWDTHTKSSNHQTKLRALQQQQAQAESTNASSGKRKLDDVNNDDEDMQDATTAAESSDATAQIAKRSKTSQENNGTQRTREKTISPPLPTRRTSNTPIQGVEIAIPSRPATPLARSDSATSTPNIAISSSRS</sequence>
<gene>
    <name evidence="8" type="ORF">Micbo1qcDRAFT_166628</name>
</gene>
<dbReference type="Gene3D" id="3.30.160.60">
    <property type="entry name" value="Classic Zinc Finger"/>
    <property type="match status" value="1"/>
</dbReference>
<name>A0A136IUJ2_9PEZI</name>
<dbReference type="GO" id="GO:0033260">
    <property type="term" value="P:nuclear DNA replication"/>
    <property type="evidence" value="ECO:0007669"/>
    <property type="project" value="TreeGrafter"/>
</dbReference>
<evidence type="ECO:0000313" key="9">
    <source>
        <dbReference type="Proteomes" id="UP000070501"/>
    </source>
</evidence>
<organism evidence="8 9">
    <name type="scientific">Microdochium bolleyi</name>
    <dbReference type="NCBI Taxonomy" id="196109"/>
    <lineage>
        <taxon>Eukaryota</taxon>
        <taxon>Fungi</taxon>
        <taxon>Dikarya</taxon>
        <taxon>Ascomycota</taxon>
        <taxon>Pezizomycotina</taxon>
        <taxon>Sordariomycetes</taxon>
        <taxon>Xylariomycetidae</taxon>
        <taxon>Xylariales</taxon>
        <taxon>Microdochiaceae</taxon>
        <taxon>Microdochium</taxon>
    </lineage>
</organism>
<proteinExistence type="predicted"/>
<evidence type="ECO:0000256" key="7">
    <source>
        <dbReference type="SAM" id="MobiDB-lite"/>
    </source>
</evidence>
<dbReference type="STRING" id="196109.A0A136IUJ2"/>
<feature type="region of interest" description="Disordered" evidence="7">
    <location>
        <begin position="47"/>
        <end position="175"/>
    </location>
</feature>
<feature type="compositionally biased region" description="Polar residues" evidence="7">
    <location>
        <begin position="160"/>
        <end position="175"/>
    </location>
</feature>
<dbReference type="GO" id="GO:0003676">
    <property type="term" value="F:nucleic acid binding"/>
    <property type="evidence" value="ECO:0007669"/>
    <property type="project" value="InterPro"/>
</dbReference>
<keyword evidence="4" id="KW-0862">Zinc</keyword>
<evidence type="ECO:0000313" key="8">
    <source>
        <dbReference type="EMBL" id="KXJ88568.1"/>
    </source>
</evidence>
<comment type="subcellular location">
    <subcellularLocation>
        <location evidence="1">Nucleus</location>
    </subcellularLocation>
</comment>
<dbReference type="GO" id="GO:0044773">
    <property type="term" value="P:mitotic DNA damage checkpoint signaling"/>
    <property type="evidence" value="ECO:0007669"/>
    <property type="project" value="TreeGrafter"/>
</dbReference>
<keyword evidence="6" id="KW-0539">Nucleus</keyword>
<dbReference type="OrthoDB" id="77607at2759"/>
<dbReference type="GO" id="GO:0005681">
    <property type="term" value="C:spliceosomal complex"/>
    <property type="evidence" value="ECO:0007669"/>
    <property type="project" value="InterPro"/>
</dbReference>
<evidence type="ECO:0000256" key="6">
    <source>
        <dbReference type="ARBA" id="ARBA00023242"/>
    </source>
</evidence>
<evidence type="ECO:0000256" key="2">
    <source>
        <dbReference type="ARBA" id="ARBA00022723"/>
    </source>
</evidence>
<keyword evidence="9" id="KW-1185">Reference proteome</keyword>
<keyword evidence="2" id="KW-0479">Metal-binding</keyword>
<evidence type="ECO:0000256" key="1">
    <source>
        <dbReference type="ARBA" id="ARBA00004123"/>
    </source>
</evidence>
<accession>A0A136IUJ2</accession>
<dbReference type="GO" id="GO:0033314">
    <property type="term" value="P:mitotic DNA replication checkpoint signaling"/>
    <property type="evidence" value="ECO:0007669"/>
    <property type="project" value="TreeGrafter"/>
</dbReference>
<keyword evidence="5" id="KW-0175">Coiled coil</keyword>
<evidence type="ECO:0000256" key="3">
    <source>
        <dbReference type="ARBA" id="ARBA00022771"/>
    </source>
</evidence>
<dbReference type="InParanoid" id="A0A136IUJ2"/>
<protein>
    <submittedName>
        <fullName evidence="8">Uncharacterized protein</fullName>
    </submittedName>
</protein>
<dbReference type="AlphaFoldDB" id="A0A136IUJ2"/>
<evidence type="ECO:0000256" key="4">
    <source>
        <dbReference type="ARBA" id="ARBA00022833"/>
    </source>
</evidence>
<feature type="non-terminal residue" evidence="8">
    <location>
        <position position="175"/>
    </location>
</feature>
<dbReference type="GO" id="GO:0008270">
    <property type="term" value="F:zinc ion binding"/>
    <property type="evidence" value="ECO:0007669"/>
    <property type="project" value="UniProtKB-KW"/>
</dbReference>
<dbReference type="InterPro" id="IPR036236">
    <property type="entry name" value="Znf_C2H2_sf"/>
</dbReference>
<dbReference type="EMBL" id="KQ964258">
    <property type="protein sequence ID" value="KXJ88568.1"/>
    <property type="molecule type" value="Genomic_DNA"/>
</dbReference>
<keyword evidence="3" id="KW-0863">Zinc-finger</keyword>
<dbReference type="SUPFAM" id="SSF57667">
    <property type="entry name" value="beta-beta-alpha zinc fingers"/>
    <property type="match status" value="1"/>
</dbReference>
<dbReference type="PANTHER" id="PTHR13278">
    <property type="entry name" value="ZINC FINGER PROTEIN 830"/>
    <property type="match status" value="1"/>
</dbReference>
<feature type="compositionally biased region" description="Low complexity" evidence="7">
    <location>
        <begin position="92"/>
        <end position="104"/>
    </location>
</feature>
<dbReference type="Proteomes" id="UP000070501">
    <property type="component" value="Unassembled WGS sequence"/>
</dbReference>
<evidence type="ECO:0000256" key="5">
    <source>
        <dbReference type="ARBA" id="ARBA00023054"/>
    </source>
</evidence>